<feature type="transmembrane region" description="Helical" evidence="4">
    <location>
        <begin position="21"/>
        <end position="40"/>
    </location>
</feature>
<feature type="transmembrane region" description="Helical" evidence="4">
    <location>
        <begin position="91"/>
        <end position="110"/>
    </location>
</feature>
<dbReference type="GO" id="GO:0022857">
    <property type="term" value="F:transmembrane transporter activity"/>
    <property type="evidence" value="ECO:0007669"/>
    <property type="project" value="InterPro"/>
</dbReference>
<dbReference type="EMBL" id="JRLY01000031">
    <property type="protein sequence ID" value="KGO90964.1"/>
    <property type="molecule type" value="Genomic_DNA"/>
</dbReference>
<comment type="caution">
    <text evidence="5">The sequence shown here is derived from an EMBL/GenBank/DDBJ whole genome shotgun (WGS) entry which is preliminary data.</text>
</comment>
<evidence type="ECO:0000313" key="5">
    <source>
        <dbReference type="EMBL" id="KGO90964.1"/>
    </source>
</evidence>
<name>A0A0A2MF97_9FLAO</name>
<dbReference type="OrthoDB" id="199378at2"/>
<keyword evidence="6" id="KW-1185">Reference proteome</keyword>
<dbReference type="AlphaFoldDB" id="A0A0A2MF97"/>
<sequence>MREKKSYLNILQHIVDVKKNELAAVCWAFLYIFVLFIAYYVMRPIRDELGVAGGVDNLSWLFTGTLIAMVALNPLYAYATKRWPREKFIAITYRFFIANLIVFFILLGNATPEQQVWIGRAFFIWVSVFNLFVVSVYWSVVVDVFDAEQGKRLFSFLAAGATLGGIAGSALTTGLVEHLGQKNLLLLAAVLLEIAILAARKLSRLNVQEHKEMETAIASKSIGGSLFSGFTHTLRSPYLMGISAFILLNSVTSTFLYFQQAEIAEANFTDRAARTAFFANIDLWVNALTLVFQLYLAGKLLKSTSVTLVLCSLPFISIIGFTTLALIPSITLLVIVQVARRVSNFGLSRPTREILFTSISREDRYKAKNFIDTVVYRGGDQVGSWSYTGLGALGLGIAGISIAAVPISIIWLSVSYWLGSKHSKIIAMSTAGE</sequence>
<organism evidence="5 6">
    <name type="scientific">Flavobacterium subsaxonicum WB 4.1-42 = DSM 21790</name>
    <dbReference type="NCBI Taxonomy" id="1121898"/>
    <lineage>
        <taxon>Bacteria</taxon>
        <taxon>Pseudomonadati</taxon>
        <taxon>Bacteroidota</taxon>
        <taxon>Flavobacteriia</taxon>
        <taxon>Flavobacteriales</taxon>
        <taxon>Flavobacteriaceae</taxon>
        <taxon>Flavobacterium</taxon>
    </lineage>
</organism>
<dbReference type="PANTHER" id="PTHR43596">
    <property type="entry name" value="ADP,ATP CARRIER PROTEIN"/>
    <property type="match status" value="1"/>
</dbReference>
<evidence type="ECO:0000256" key="2">
    <source>
        <dbReference type="ARBA" id="ARBA00022989"/>
    </source>
</evidence>
<keyword evidence="1 4" id="KW-0812">Transmembrane</keyword>
<dbReference type="SUPFAM" id="SSF103473">
    <property type="entry name" value="MFS general substrate transporter"/>
    <property type="match status" value="1"/>
</dbReference>
<dbReference type="Pfam" id="PF07690">
    <property type="entry name" value="MFS_1"/>
    <property type="match status" value="1"/>
</dbReference>
<evidence type="ECO:0000256" key="4">
    <source>
        <dbReference type="SAM" id="Phobius"/>
    </source>
</evidence>
<feature type="transmembrane region" description="Helical" evidence="4">
    <location>
        <begin position="153"/>
        <end position="172"/>
    </location>
</feature>
<feature type="transmembrane region" description="Helical" evidence="4">
    <location>
        <begin position="308"/>
        <end position="339"/>
    </location>
</feature>
<feature type="transmembrane region" description="Helical" evidence="4">
    <location>
        <begin position="238"/>
        <end position="257"/>
    </location>
</feature>
<proteinExistence type="predicted"/>
<gene>
    <name evidence="5" type="ORF">Q766_20465</name>
</gene>
<evidence type="ECO:0000256" key="1">
    <source>
        <dbReference type="ARBA" id="ARBA00022692"/>
    </source>
</evidence>
<dbReference type="InterPro" id="IPR036259">
    <property type="entry name" value="MFS_trans_sf"/>
</dbReference>
<keyword evidence="3 4" id="KW-0472">Membrane</keyword>
<keyword evidence="2 4" id="KW-1133">Transmembrane helix</keyword>
<accession>A0A0A2MF97</accession>
<dbReference type="PANTHER" id="PTHR43596:SF1">
    <property type="entry name" value="ADP,ATP CARRIER PROTEIN"/>
    <property type="match status" value="1"/>
</dbReference>
<dbReference type="Gene3D" id="1.20.1250.20">
    <property type="entry name" value="MFS general substrate transporter like domains"/>
    <property type="match status" value="1"/>
</dbReference>
<feature type="transmembrane region" description="Helical" evidence="4">
    <location>
        <begin position="392"/>
        <end position="418"/>
    </location>
</feature>
<protein>
    <submittedName>
        <fullName evidence="5">MFS transporter</fullName>
    </submittedName>
</protein>
<evidence type="ECO:0000313" key="6">
    <source>
        <dbReference type="Proteomes" id="UP000030111"/>
    </source>
</evidence>
<dbReference type="RefSeq" id="WP_035738447.1">
    <property type="nucleotide sequence ID" value="NZ_AUGP01000017.1"/>
</dbReference>
<evidence type="ECO:0000256" key="3">
    <source>
        <dbReference type="ARBA" id="ARBA00023136"/>
    </source>
</evidence>
<feature type="transmembrane region" description="Helical" evidence="4">
    <location>
        <begin position="277"/>
        <end position="296"/>
    </location>
</feature>
<dbReference type="Proteomes" id="UP000030111">
    <property type="component" value="Unassembled WGS sequence"/>
</dbReference>
<dbReference type="eggNOG" id="COG3202">
    <property type="taxonomic scope" value="Bacteria"/>
</dbReference>
<dbReference type="InterPro" id="IPR011701">
    <property type="entry name" value="MFS"/>
</dbReference>
<reference evidence="5 6" key="1">
    <citation type="submission" date="2013-09" db="EMBL/GenBank/DDBJ databases">
        <authorList>
            <person name="Zeng Z."/>
            <person name="Chen C."/>
        </authorList>
    </citation>
    <scope>NUCLEOTIDE SEQUENCE [LARGE SCALE GENOMIC DNA]</scope>
    <source>
        <strain evidence="5 6">WB 4.1-42</strain>
    </source>
</reference>
<feature type="transmembrane region" description="Helical" evidence="4">
    <location>
        <begin position="60"/>
        <end position="79"/>
    </location>
</feature>
<feature type="transmembrane region" description="Helical" evidence="4">
    <location>
        <begin position="122"/>
        <end position="141"/>
    </location>
</feature>